<accession>A0A915JN31</accession>
<evidence type="ECO:0000313" key="1">
    <source>
        <dbReference type="Proteomes" id="UP000887565"/>
    </source>
</evidence>
<dbReference type="Proteomes" id="UP000887565">
    <property type="component" value="Unplaced"/>
</dbReference>
<dbReference type="AlphaFoldDB" id="A0A915JN31"/>
<proteinExistence type="predicted"/>
<keyword evidence="1" id="KW-1185">Reference proteome</keyword>
<name>A0A915JN31_ROMCU</name>
<sequence>MLAVFLPIENPRRAEKDFLHSVKFINFRLLLHHEVEKEDFLCRDDSLKAIKPLWLYICPTPNDSLHIVAYCNY</sequence>
<organism evidence="1 2">
    <name type="scientific">Romanomermis culicivorax</name>
    <name type="common">Nematode worm</name>
    <dbReference type="NCBI Taxonomy" id="13658"/>
    <lineage>
        <taxon>Eukaryota</taxon>
        <taxon>Metazoa</taxon>
        <taxon>Ecdysozoa</taxon>
        <taxon>Nematoda</taxon>
        <taxon>Enoplea</taxon>
        <taxon>Dorylaimia</taxon>
        <taxon>Mermithida</taxon>
        <taxon>Mermithoidea</taxon>
        <taxon>Mermithidae</taxon>
        <taxon>Romanomermis</taxon>
    </lineage>
</organism>
<dbReference type="WBParaSite" id="nRc.2.0.1.t27508-RA">
    <property type="protein sequence ID" value="nRc.2.0.1.t27508-RA"/>
    <property type="gene ID" value="nRc.2.0.1.g27508"/>
</dbReference>
<protein>
    <submittedName>
        <fullName evidence="2">Uncharacterized protein</fullName>
    </submittedName>
</protein>
<reference evidence="2" key="1">
    <citation type="submission" date="2022-11" db="UniProtKB">
        <authorList>
            <consortium name="WormBaseParasite"/>
        </authorList>
    </citation>
    <scope>IDENTIFICATION</scope>
</reference>
<evidence type="ECO:0000313" key="2">
    <source>
        <dbReference type="WBParaSite" id="nRc.2.0.1.t27508-RA"/>
    </source>
</evidence>